<organism evidence="2 3">
    <name type="scientific">Chlamydia ibidis 10-1398/6</name>
    <dbReference type="NCBI Taxonomy" id="1046581"/>
    <lineage>
        <taxon>Bacteria</taxon>
        <taxon>Pseudomonadati</taxon>
        <taxon>Chlamydiota</taxon>
        <taxon>Chlamydiia</taxon>
        <taxon>Chlamydiales</taxon>
        <taxon>Chlamydiaceae</taxon>
        <taxon>Chlamydia/Chlamydophila group</taxon>
        <taxon>Chlamydia</taxon>
    </lineage>
</organism>
<evidence type="ECO:0000313" key="3">
    <source>
        <dbReference type="Proteomes" id="UP000016064"/>
    </source>
</evidence>
<accession>A0ABP2XD19</accession>
<comment type="caution">
    <text evidence="2">The sequence shown here is derived from an EMBL/GenBank/DDBJ whole genome shotgun (WGS) entry which is preliminary data.</text>
</comment>
<keyword evidence="3" id="KW-1185">Reference proteome</keyword>
<evidence type="ECO:0008006" key="4">
    <source>
        <dbReference type="Google" id="ProtNLM"/>
    </source>
</evidence>
<proteinExistence type="predicted"/>
<gene>
    <name evidence="2" type="ORF">H359_0861</name>
</gene>
<protein>
    <recommendedName>
        <fullName evidence="4">Lipoprotein</fullName>
    </recommendedName>
</protein>
<dbReference type="RefSeq" id="WP_020370474.1">
    <property type="nucleotide sequence ID" value="NZ_APJW01000003.1"/>
</dbReference>
<evidence type="ECO:0000313" key="2">
    <source>
        <dbReference type="EMBL" id="EQM62321.1"/>
    </source>
</evidence>
<reference evidence="2 3" key="1">
    <citation type="submission" date="2013-07" db="EMBL/GenBank/DDBJ databases">
        <title>Isolation of a new Chlamydia species from the feral Sacred Ibis (Threskiornis aethiopicus): Chlamydia ibidis.</title>
        <authorList>
            <person name="Vorimore F."/>
            <person name="Hsia R.-C."/>
            <person name="Huot-Creasy H."/>
            <person name="Bastian S."/>
            <person name="Deruyter L."/>
            <person name="Passet A."/>
            <person name="Sachse K."/>
            <person name="Bavoil P."/>
            <person name="Myers G."/>
            <person name="Laroucau K."/>
        </authorList>
    </citation>
    <scope>NUCLEOTIDE SEQUENCE [LARGE SCALE GENOMIC DNA]</scope>
    <source>
        <strain evidence="2 3">10-1398/6</strain>
    </source>
</reference>
<sequence>MKFILLLTLSVAHVTSIIASDQDLKTMSPPTIQNLEHVSLKYMDSNEDKLSSEGINVNRVKAMIINLCTYGYEEQFGNDQLCRSICVSLQGILESSLAKMLSLGQLESVDAIFLTPLPITPLRKHGATTNLSDRIFERSCQFTLDLREITIRQLRDAGGKLIIAYSLDTYHLLKSCTDIGSQEQVSIWEKEKLHDNIMDIPLVTDIPKDIIGAIYIIKDREREYCIVMQAVQSKSTLTHDTFTWKIWLSQSNEKNPGTDQAIRMLAFINASA</sequence>
<dbReference type="EMBL" id="APJW01000003">
    <property type="protein sequence ID" value="EQM62321.1"/>
    <property type="molecule type" value="Genomic_DNA"/>
</dbReference>
<keyword evidence="1" id="KW-0732">Signal</keyword>
<evidence type="ECO:0000256" key="1">
    <source>
        <dbReference type="SAM" id="SignalP"/>
    </source>
</evidence>
<feature type="chain" id="PRO_5045120141" description="Lipoprotein" evidence="1">
    <location>
        <begin position="20"/>
        <end position="272"/>
    </location>
</feature>
<name>A0ABP2XD19_9CHLA</name>
<dbReference type="Proteomes" id="UP000016064">
    <property type="component" value="Unassembled WGS sequence"/>
</dbReference>
<feature type="signal peptide" evidence="1">
    <location>
        <begin position="1"/>
        <end position="19"/>
    </location>
</feature>